<dbReference type="InterPro" id="IPR001680">
    <property type="entry name" value="WD40_rpt"/>
</dbReference>
<dbReference type="InterPro" id="IPR015943">
    <property type="entry name" value="WD40/YVTN_repeat-like_dom_sf"/>
</dbReference>
<dbReference type="InterPro" id="IPR051350">
    <property type="entry name" value="WD_repeat-ST_regulator"/>
</dbReference>
<keyword evidence="2" id="KW-0677">Repeat</keyword>
<dbReference type="EMBL" id="UYRT01080975">
    <property type="protein sequence ID" value="VDN23697.1"/>
    <property type="molecule type" value="Genomic_DNA"/>
</dbReference>
<feature type="repeat" description="WD" evidence="3">
    <location>
        <begin position="581"/>
        <end position="612"/>
    </location>
</feature>
<evidence type="ECO:0000313" key="4">
    <source>
        <dbReference type="EMBL" id="VDN23697.1"/>
    </source>
</evidence>
<dbReference type="PANTHER" id="PTHR22838:SF0">
    <property type="entry name" value="WD REPEAT-CONTAINING PROTEIN 26"/>
    <property type="match status" value="1"/>
</dbReference>
<evidence type="ECO:0000313" key="5">
    <source>
        <dbReference type="Proteomes" id="UP000271098"/>
    </source>
</evidence>
<dbReference type="Gene3D" id="2.130.10.10">
    <property type="entry name" value="YVTN repeat-like/Quinoprotein amine dehydrogenase"/>
    <property type="match status" value="1"/>
</dbReference>
<evidence type="ECO:0000313" key="6">
    <source>
        <dbReference type="WBParaSite" id="GPUH_0001418301-mRNA-1"/>
    </source>
</evidence>
<reference evidence="4 5" key="2">
    <citation type="submission" date="2018-11" db="EMBL/GenBank/DDBJ databases">
        <authorList>
            <consortium name="Pathogen Informatics"/>
        </authorList>
    </citation>
    <scope>NUCLEOTIDE SEQUENCE [LARGE SCALE GENOMIC DNA]</scope>
</reference>
<dbReference type="PROSITE" id="PS50294">
    <property type="entry name" value="WD_REPEATS_REGION"/>
    <property type="match status" value="2"/>
</dbReference>
<gene>
    <name evidence="4" type="ORF">GPUH_LOCUS14167</name>
</gene>
<dbReference type="GO" id="GO:0043161">
    <property type="term" value="P:proteasome-mediated ubiquitin-dependent protein catabolic process"/>
    <property type="evidence" value="ECO:0007669"/>
    <property type="project" value="TreeGrafter"/>
</dbReference>
<accession>A0A183DZM6</accession>
<organism evidence="6">
    <name type="scientific">Gongylonema pulchrum</name>
    <dbReference type="NCBI Taxonomy" id="637853"/>
    <lineage>
        <taxon>Eukaryota</taxon>
        <taxon>Metazoa</taxon>
        <taxon>Ecdysozoa</taxon>
        <taxon>Nematoda</taxon>
        <taxon>Chromadorea</taxon>
        <taxon>Rhabditida</taxon>
        <taxon>Spirurina</taxon>
        <taxon>Spiruromorpha</taxon>
        <taxon>Spiruroidea</taxon>
        <taxon>Gongylonematidae</taxon>
        <taxon>Gongylonema</taxon>
    </lineage>
</organism>
<evidence type="ECO:0000256" key="3">
    <source>
        <dbReference type="PROSITE-ProRule" id="PRU00221"/>
    </source>
</evidence>
<dbReference type="GO" id="GO:0034657">
    <property type="term" value="C:GID complex"/>
    <property type="evidence" value="ECO:0007669"/>
    <property type="project" value="TreeGrafter"/>
</dbReference>
<dbReference type="InterPro" id="IPR006594">
    <property type="entry name" value="LisH"/>
</dbReference>
<dbReference type="Pfam" id="PF00400">
    <property type="entry name" value="WD40"/>
    <property type="match status" value="2"/>
</dbReference>
<name>A0A183DZM6_9BILA</name>
<keyword evidence="5" id="KW-1185">Reference proteome</keyword>
<feature type="repeat" description="WD" evidence="3">
    <location>
        <begin position="321"/>
        <end position="362"/>
    </location>
</feature>
<evidence type="ECO:0000256" key="1">
    <source>
        <dbReference type="ARBA" id="ARBA00022574"/>
    </source>
</evidence>
<proteinExistence type="predicted"/>
<protein>
    <submittedName>
        <fullName evidence="6">LisH domain-containing protein</fullName>
    </submittedName>
</protein>
<dbReference type="WBParaSite" id="GPUH_0001418301-mRNA-1">
    <property type="protein sequence ID" value="GPUH_0001418301-mRNA-1"/>
    <property type="gene ID" value="GPUH_0001418301"/>
</dbReference>
<dbReference type="OrthoDB" id="972532at2759"/>
<dbReference type="PROSITE" id="PS50082">
    <property type="entry name" value="WD_REPEATS_2"/>
    <property type="match status" value="2"/>
</dbReference>
<dbReference type="AlphaFoldDB" id="A0A183DZM6"/>
<dbReference type="SUPFAM" id="SSF50978">
    <property type="entry name" value="WD40 repeat-like"/>
    <property type="match status" value="1"/>
</dbReference>
<sequence length="626" mass="69748">MWVTNALLNNNPRDRWRPLSSLSDTVERGVDHSLADAAVEEEGPPAKKARNMQTVAVQVQHPMQKSVGQRIKDALETSRGNLLCCSPDGVDTNIAAAAAAAASSAHALGATQINTIRIIGQYLKDLGLEETVATLFAESGCRLEDSLAVRLREYVLAGEWDHALSIADKMAPFVTCQNLLHIRKKLFEEKFVDLLVKERVLEALSLLTVDFPSDPAFGDRRNFLATLLYVDPKTVDVCAKTGAHFTRRARNALVAEIQELLPTSVMLPSNRLEKLLTQSWKMQCHECYLHVRDDVELTPDYILEDHQCDWDEFPLFTSQVLSKHSDEVWCVQFSPCGRYLATGSKSGPVHVWKVLNATAVESYRELAVRKGCSVLTWSSDGVLLAISSSSGHQADIYIYDVCAGSIFCSIENKANDSTVMTFVPNSTPYRLVCADQVGHFKQYILSKDGAKTDGKFEGYRIRAVHCLQDGAVLAADTHNRVRSYRFNEDTDETLIEECSPISTFVVDKPENRILIDTKLHGLRLWDLRSRTLIRTFIGAPHQNFIIHSAFGGPKQSYIITGGVDEYVYVWNEISEKLIAKLSGHGARVNGVAWNPKLPMMISCSDDCTARVWGPISSTDKSCFRYK</sequence>
<evidence type="ECO:0000256" key="2">
    <source>
        <dbReference type="ARBA" id="ARBA00022737"/>
    </source>
</evidence>
<dbReference type="InterPro" id="IPR036322">
    <property type="entry name" value="WD40_repeat_dom_sf"/>
</dbReference>
<dbReference type="Proteomes" id="UP000271098">
    <property type="component" value="Unassembled WGS sequence"/>
</dbReference>
<dbReference type="PANTHER" id="PTHR22838">
    <property type="entry name" value="WD REPEAT PROTEIN 26-RELATED"/>
    <property type="match status" value="1"/>
</dbReference>
<dbReference type="SMART" id="SM00320">
    <property type="entry name" value="WD40"/>
    <property type="match status" value="4"/>
</dbReference>
<reference evidence="6" key="1">
    <citation type="submission" date="2016-06" db="UniProtKB">
        <authorList>
            <consortium name="WormBaseParasite"/>
        </authorList>
    </citation>
    <scope>IDENTIFICATION</scope>
</reference>
<dbReference type="PROSITE" id="PS50896">
    <property type="entry name" value="LISH"/>
    <property type="match status" value="1"/>
</dbReference>
<keyword evidence="1 3" id="KW-0853">WD repeat</keyword>